<evidence type="ECO:0000256" key="3">
    <source>
        <dbReference type="ARBA" id="ARBA00022793"/>
    </source>
</evidence>
<comment type="function">
    <text evidence="11">Catalyzes the formation of phosphatidylethanolamine (PtdEtn) from phosphatidylserine (PtdSer).</text>
</comment>
<keyword evidence="6 11" id="KW-0865">Zymogen</keyword>
<keyword evidence="9 11" id="KW-1208">Phospholipid metabolism</keyword>
<feature type="chain" id="PRO_5041758259" description="Phosphatidylserine decarboxylase beta chain" evidence="11">
    <location>
        <begin position="1"/>
        <end position="183"/>
    </location>
</feature>
<feature type="transmembrane region" description="Helical" evidence="12">
    <location>
        <begin position="7"/>
        <end position="28"/>
    </location>
</feature>
<evidence type="ECO:0000256" key="1">
    <source>
        <dbReference type="ARBA" id="ARBA00022475"/>
    </source>
</evidence>
<dbReference type="PANTHER" id="PTHR35809:SF1">
    <property type="entry name" value="ARCHAETIDYLSERINE DECARBOXYLASE PROENZYME-RELATED"/>
    <property type="match status" value="1"/>
</dbReference>
<keyword evidence="8 11" id="KW-0456">Lyase</keyword>
<keyword evidence="2 11" id="KW-0444">Lipid biosynthesis</keyword>
<comment type="pathway">
    <text evidence="11">Phospholipid metabolism; phosphatidylethanolamine biosynthesis; phosphatidylethanolamine from CDP-diacylglycerol: step 2/2.</text>
</comment>
<evidence type="ECO:0000256" key="8">
    <source>
        <dbReference type="ARBA" id="ARBA00023239"/>
    </source>
</evidence>
<dbReference type="EMBL" id="JARGDL010000001">
    <property type="protein sequence ID" value="MDF1610613.1"/>
    <property type="molecule type" value="Genomic_DNA"/>
</dbReference>
<keyword evidence="3 11" id="KW-0210">Decarboxylase</keyword>
<dbReference type="EC" id="4.1.1.65" evidence="11"/>
<comment type="subcellular location">
    <subcellularLocation>
        <location evidence="11">Cell membrane</location>
        <topology evidence="11">Peripheral membrane protein</topology>
    </subcellularLocation>
</comment>
<dbReference type="PANTHER" id="PTHR35809">
    <property type="entry name" value="ARCHAETIDYLSERINE DECARBOXYLASE PROENZYME-RELATED"/>
    <property type="match status" value="1"/>
</dbReference>
<evidence type="ECO:0000256" key="11">
    <source>
        <dbReference type="HAMAP-Rule" id="MF_00664"/>
    </source>
</evidence>
<keyword evidence="12" id="KW-0812">Transmembrane</keyword>
<feature type="transmembrane region" description="Helical" evidence="12">
    <location>
        <begin position="34"/>
        <end position="51"/>
    </location>
</feature>
<dbReference type="AlphaFoldDB" id="A0AAE3P050"/>
<dbReference type="NCBIfam" id="NF003685">
    <property type="entry name" value="PRK05305.2-5"/>
    <property type="match status" value="1"/>
</dbReference>
<feature type="active site" description="Schiff-base intermediate with substrate; via pyruvic acid" evidence="11">
    <location>
        <position position="184"/>
    </location>
</feature>
<dbReference type="GO" id="GO:0004609">
    <property type="term" value="F:phosphatidylserine decarboxylase activity"/>
    <property type="evidence" value="ECO:0007669"/>
    <property type="project" value="UniProtKB-UniRule"/>
</dbReference>
<name>A0AAE3P050_9BACT</name>
<evidence type="ECO:0000256" key="2">
    <source>
        <dbReference type="ARBA" id="ARBA00022516"/>
    </source>
</evidence>
<dbReference type="GO" id="GO:0005886">
    <property type="term" value="C:plasma membrane"/>
    <property type="evidence" value="ECO:0007669"/>
    <property type="project" value="UniProtKB-SubCell"/>
</dbReference>
<comment type="catalytic activity">
    <reaction evidence="11">
        <text>a 1,2-diacyl-sn-glycero-3-phospho-L-serine + H(+) = a 1,2-diacyl-sn-glycero-3-phosphoethanolamine + CO2</text>
        <dbReference type="Rhea" id="RHEA:20828"/>
        <dbReference type="ChEBI" id="CHEBI:15378"/>
        <dbReference type="ChEBI" id="CHEBI:16526"/>
        <dbReference type="ChEBI" id="CHEBI:57262"/>
        <dbReference type="ChEBI" id="CHEBI:64612"/>
        <dbReference type="EC" id="4.1.1.65"/>
    </reaction>
</comment>
<protein>
    <recommendedName>
        <fullName evidence="11">Phosphatidylserine decarboxylase proenzyme</fullName>
        <ecNumber evidence="11">4.1.1.65</ecNumber>
    </recommendedName>
    <component>
        <recommendedName>
            <fullName evidence="11">Phosphatidylserine decarboxylase alpha chain</fullName>
        </recommendedName>
    </component>
    <component>
        <recommendedName>
            <fullName evidence="11">Phosphatidylserine decarboxylase beta chain</fullName>
        </recommendedName>
    </component>
</protein>
<keyword evidence="12" id="KW-1133">Transmembrane helix</keyword>
<keyword evidence="5 11" id="KW-0472">Membrane</keyword>
<organism evidence="13 14">
    <name type="scientific">Stygiobacter electus</name>
    <dbReference type="NCBI Taxonomy" id="3032292"/>
    <lineage>
        <taxon>Bacteria</taxon>
        <taxon>Pseudomonadati</taxon>
        <taxon>Ignavibacteriota</taxon>
        <taxon>Ignavibacteria</taxon>
        <taxon>Ignavibacteriales</taxon>
        <taxon>Melioribacteraceae</taxon>
        <taxon>Stygiobacter</taxon>
    </lineage>
</organism>
<dbReference type="RefSeq" id="WP_321534378.1">
    <property type="nucleotide sequence ID" value="NZ_JARGDL010000001.1"/>
</dbReference>
<keyword evidence="4 11" id="KW-0443">Lipid metabolism</keyword>
<dbReference type="NCBIfam" id="NF003678">
    <property type="entry name" value="PRK05305.1-2"/>
    <property type="match status" value="1"/>
</dbReference>
<feature type="chain" id="PRO_5041758258" description="Phosphatidylserine decarboxylase alpha chain" evidence="11">
    <location>
        <begin position="184"/>
        <end position="216"/>
    </location>
</feature>
<sequence length="216" mass="24732">MITKYGLNTFLIASLFSLILIIIGLLINNNWIKIPLLIFSVAFFLFCLNFFRDPERTTPERDDIIVSPADGEIVIVKEVFDNEFIQDTVTQVSIFMSPLNVHVNRIPISGKVEMNKYIKGEYLVAFYEKADKRNERTEIGILSKHGKVMFTQVAGFVARRIVNTLKQNDEVKMGERFGMIKFGSRSDVYAPKNWKLKVKLGDKVTAGETILFELNK</sequence>
<evidence type="ECO:0000256" key="10">
    <source>
        <dbReference type="ARBA" id="ARBA00023317"/>
    </source>
</evidence>
<evidence type="ECO:0000256" key="5">
    <source>
        <dbReference type="ARBA" id="ARBA00023136"/>
    </source>
</evidence>
<keyword evidence="10 11" id="KW-0670">Pyruvate</keyword>
<comment type="caution">
    <text evidence="13">The sequence shown here is derived from an EMBL/GenBank/DDBJ whole genome shotgun (WGS) entry which is preliminary data.</text>
</comment>
<evidence type="ECO:0000256" key="12">
    <source>
        <dbReference type="SAM" id="Phobius"/>
    </source>
</evidence>
<evidence type="ECO:0000256" key="6">
    <source>
        <dbReference type="ARBA" id="ARBA00023145"/>
    </source>
</evidence>
<proteinExistence type="inferred from homology"/>
<evidence type="ECO:0000256" key="9">
    <source>
        <dbReference type="ARBA" id="ARBA00023264"/>
    </source>
</evidence>
<comment type="cofactor">
    <cofactor evidence="11">
        <name>pyruvate</name>
        <dbReference type="ChEBI" id="CHEBI:15361"/>
    </cofactor>
    <text evidence="11">Binds 1 pyruvoyl group covalently per subunit.</text>
</comment>
<keyword evidence="1 11" id="KW-1003">Cell membrane</keyword>
<dbReference type="HAMAP" id="MF_00664">
    <property type="entry name" value="PS_decarb_PSD_A"/>
    <property type="match status" value="1"/>
</dbReference>
<evidence type="ECO:0000313" key="13">
    <source>
        <dbReference type="EMBL" id="MDF1610613.1"/>
    </source>
</evidence>
<evidence type="ECO:0000313" key="14">
    <source>
        <dbReference type="Proteomes" id="UP001221302"/>
    </source>
</evidence>
<keyword evidence="14" id="KW-1185">Reference proteome</keyword>
<evidence type="ECO:0000256" key="7">
    <source>
        <dbReference type="ARBA" id="ARBA00023209"/>
    </source>
</evidence>
<keyword evidence="7 11" id="KW-0594">Phospholipid biosynthesis</keyword>
<feature type="site" description="Cleavage (non-hydrolytic); by autocatalysis" evidence="11">
    <location>
        <begin position="183"/>
        <end position="184"/>
    </location>
</feature>
<evidence type="ECO:0000256" key="4">
    <source>
        <dbReference type="ARBA" id="ARBA00023098"/>
    </source>
</evidence>
<dbReference type="Pfam" id="PF02666">
    <property type="entry name" value="PS_Dcarbxylase"/>
    <property type="match status" value="1"/>
</dbReference>
<comment type="subunit">
    <text evidence="11">Heterodimer of a large membrane-associated beta subunit and a small pyruvoyl-containing alpha subunit.</text>
</comment>
<dbReference type="GO" id="GO:0006646">
    <property type="term" value="P:phosphatidylethanolamine biosynthetic process"/>
    <property type="evidence" value="ECO:0007669"/>
    <property type="project" value="UniProtKB-UniRule"/>
</dbReference>
<dbReference type="Proteomes" id="UP001221302">
    <property type="component" value="Unassembled WGS sequence"/>
</dbReference>
<feature type="modified residue" description="Pyruvic acid (Ser); by autocatalysis" evidence="11">
    <location>
        <position position="184"/>
    </location>
</feature>
<gene>
    <name evidence="11" type="primary">psd</name>
    <name evidence="13" type="ORF">P0M35_00495</name>
</gene>
<dbReference type="InterPro" id="IPR003817">
    <property type="entry name" value="PS_Dcarbxylase"/>
</dbReference>
<comment type="similarity">
    <text evidence="11">Belongs to the phosphatidylserine decarboxylase family. PSD-A subfamily.</text>
</comment>
<reference evidence="13" key="1">
    <citation type="submission" date="2023-03" db="EMBL/GenBank/DDBJ databases">
        <title>Stygiobacter electus gen. nov., sp. nov., facultatively anaerobic thermotolerant bacterium of the class Ignavibacteria from a well of Yessentuki mineral water deposit.</title>
        <authorList>
            <person name="Podosokorskaya O.A."/>
            <person name="Elcheninov A.G."/>
            <person name="Petrova N.F."/>
            <person name="Zavarzina D.G."/>
            <person name="Kublanov I.V."/>
            <person name="Merkel A.Y."/>
        </authorList>
    </citation>
    <scope>NUCLEOTIDE SEQUENCE</scope>
    <source>
        <strain evidence="13">09-Me</strain>
    </source>
</reference>
<comment type="PTM">
    <text evidence="11">Is synthesized initially as an inactive proenzyme. Formation of the active enzyme involves a self-maturation process in which the active site pyruvoyl group is generated from an internal serine residue via an autocatalytic post-translational modification. Two non-identical subunits are generated from the proenzyme in this reaction, and the pyruvate is formed at the N-terminus of the alpha chain, which is derived from the carboxyl end of the proenzyme. The post-translation cleavage follows an unusual pathway, termed non-hydrolytic serinolysis, in which the side chain hydroxyl group of the serine supplies its oxygen atom to form the C-terminus of the beta chain, while the remainder of the serine residue undergoes an oxidative deamination to produce ammonia and the pyruvoyl prosthetic group on the alpha chain.</text>
</comment>
<accession>A0AAE3P050</accession>
<dbReference type="InterPro" id="IPR033175">
    <property type="entry name" value="PSD-A"/>
</dbReference>